<accession>A0A6J4K9U2</accession>
<evidence type="ECO:0000313" key="2">
    <source>
        <dbReference type="EMBL" id="CAA9300002.1"/>
    </source>
</evidence>
<protein>
    <submittedName>
        <fullName evidence="2">Uncharacterized protein</fullName>
    </submittedName>
</protein>
<name>A0A6J4K9U2_9BACT</name>
<proteinExistence type="predicted"/>
<feature type="non-terminal residue" evidence="2">
    <location>
        <position position="145"/>
    </location>
</feature>
<feature type="region of interest" description="Disordered" evidence="1">
    <location>
        <begin position="1"/>
        <end position="145"/>
    </location>
</feature>
<feature type="compositionally biased region" description="Polar residues" evidence="1">
    <location>
        <begin position="28"/>
        <end position="39"/>
    </location>
</feature>
<gene>
    <name evidence="2" type="ORF">AVDCRST_MAG68-334</name>
</gene>
<feature type="non-terminal residue" evidence="2">
    <location>
        <position position="1"/>
    </location>
</feature>
<reference evidence="2" key="1">
    <citation type="submission" date="2020-02" db="EMBL/GenBank/DDBJ databases">
        <authorList>
            <person name="Meier V. D."/>
        </authorList>
    </citation>
    <scope>NUCLEOTIDE SEQUENCE</scope>
    <source>
        <strain evidence="2">AVDCRST_MAG68</strain>
    </source>
</reference>
<dbReference type="AlphaFoldDB" id="A0A6J4K9U2"/>
<sequence>WRGWRGGRRTTMEQQSHTAARRHRENGQPRTLSSRMSLPTPSPSARGGSRGQPGFPSASPRTHVSRLSCSPMRARREASMRRWRHTPGPSGLPFARSRRGSVVQAGRMPARDSRSRSETPAWKRSWQTWPPSPSPTRQRASAPAG</sequence>
<evidence type="ECO:0000256" key="1">
    <source>
        <dbReference type="SAM" id="MobiDB-lite"/>
    </source>
</evidence>
<feature type="compositionally biased region" description="Polar residues" evidence="1">
    <location>
        <begin position="59"/>
        <end position="68"/>
    </location>
</feature>
<feature type="compositionally biased region" description="Low complexity" evidence="1">
    <location>
        <begin position="124"/>
        <end position="139"/>
    </location>
</feature>
<dbReference type="EMBL" id="CADCTW010000022">
    <property type="protein sequence ID" value="CAA9300002.1"/>
    <property type="molecule type" value="Genomic_DNA"/>
</dbReference>
<organism evidence="2">
    <name type="scientific">uncultured Gemmatimonadota bacterium</name>
    <dbReference type="NCBI Taxonomy" id="203437"/>
    <lineage>
        <taxon>Bacteria</taxon>
        <taxon>Pseudomonadati</taxon>
        <taxon>Gemmatimonadota</taxon>
        <taxon>environmental samples</taxon>
    </lineage>
</organism>